<dbReference type="GO" id="GO:0031931">
    <property type="term" value="C:TORC1 complex"/>
    <property type="evidence" value="ECO:0007669"/>
    <property type="project" value="InterPro"/>
</dbReference>
<gene>
    <name evidence="2" type="ORF">GNLVRS02_ARAD1C40480g</name>
</gene>
<feature type="compositionally biased region" description="Polar residues" evidence="1">
    <location>
        <begin position="144"/>
        <end position="159"/>
    </location>
</feature>
<feature type="compositionally biased region" description="Polar residues" evidence="1">
    <location>
        <begin position="10"/>
        <end position="28"/>
    </location>
</feature>
<proteinExistence type="predicted"/>
<feature type="region of interest" description="Disordered" evidence="1">
    <location>
        <begin position="434"/>
        <end position="462"/>
    </location>
</feature>
<dbReference type="EMBL" id="HG937693">
    <property type="protein sequence ID" value="CDP35657.1"/>
    <property type="molecule type" value="Genomic_DNA"/>
</dbReference>
<organism evidence="2">
    <name type="scientific">Blastobotrys adeninivorans</name>
    <name type="common">Yeast</name>
    <name type="synonym">Arxula adeninivorans</name>
    <dbReference type="NCBI Taxonomy" id="409370"/>
    <lineage>
        <taxon>Eukaryota</taxon>
        <taxon>Fungi</taxon>
        <taxon>Dikarya</taxon>
        <taxon>Ascomycota</taxon>
        <taxon>Saccharomycotina</taxon>
        <taxon>Dipodascomycetes</taxon>
        <taxon>Dipodascales</taxon>
        <taxon>Trichomonascaceae</taxon>
        <taxon>Blastobotrys</taxon>
    </lineage>
</organism>
<feature type="region of interest" description="Disordered" evidence="1">
    <location>
        <begin position="373"/>
        <end position="396"/>
    </location>
</feature>
<name>A0A060T9V2_BLAAD</name>
<dbReference type="GO" id="GO:0031929">
    <property type="term" value="P:TOR signaling"/>
    <property type="evidence" value="ECO:0007669"/>
    <property type="project" value="InterPro"/>
</dbReference>
<feature type="compositionally biased region" description="Polar residues" evidence="1">
    <location>
        <begin position="387"/>
        <end position="396"/>
    </location>
</feature>
<feature type="compositionally biased region" description="Basic residues" evidence="1">
    <location>
        <begin position="49"/>
        <end position="62"/>
    </location>
</feature>
<feature type="region of interest" description="Disordered" evidence="1">
    <location>
        <begin position="1"/>
        <end position="302"/>
    </location>
</feature>
<feature type="compositionally biased region" description="Low complexity" evidence="1">
    <location>
        <begin position="221"/>
        <end position="235"/>
    </location>
</feature>
<reference evidence="2" key="1">
    <citation type="submission" date="2014-02" db="EMBL/GenBank/DDBJ databases">
        <authorList>
            <person name="Genoscope - CEA"/>
        </authorList>
    </citation>
    <scope>NUCLEOTIDE SEQUENCE</scope>
    <source>
        <strain evidence="2">LS3</strain>
    </source>
</reference>
<dbReference type="AlphaFoldDB" id="A0A060T9V2"/>
<reference evidence="2" key="2">
    <citation type="submission" date="2014-06" db="EMBL/GenBank/DDBJ databases">
        <title>The complete genome of Blastobotrys (Arxula) adeninivorans LS3 - a yeast of biotechnological interest.</title>
        <authorList>
            <person name="Kunze G."/>
            <person name="Gaillardin C."/>
            <person name="Czernicka M."/>
            <person name="Durrens P."/>
            <person name="Martin T."/>
            <person name="Boer E."/>
            <person name="Gabaldon T."/>
            <person name="Cruz J."/>
            <person name="Talla E."/>
            <person name="Marck C."/>
            <person name="Goffeau A."/>
            <person name="Barbe V."/>
            <person name="Baret P."/>
            <person name="Baronian K."/>
            <person name="Beier S."/>
            <person name="Bleykasten C."/>
            <person name="Bode R."/>
            <person name="Casaregola S."/>
            <person name="Despons L."/>
            <person name="Fairhead C."/>
            <person name="Giersberg M."/>
            <person name="Gierski P."/>
            <person name="Hahnel U."/>
            <person name="Hartmann A."/>
            <person name="Jankowska D."/>
            <person name="Jubin C."/>
            <person name="Jung P."/>
            <person name="Lafontaine I."/>
            <person name="Leh-Louis V."/>
            <person name="Lemaire M."/>
            <person name="Marcet-Houben M."/>
            <person name="Mascher M."/>
            <person name="Morel G."/>
            <person name="Richard G.-F."/>
            <person name="Riechen J."/>
            <person name="Sacerdot C."/>
            <person name="Sarkar A."/>
            <person name="Savel G."/>
            <person name="Schacherer J."/>
            <person name="Sherman D."/>
            <person name="Straub M.-L."/>
            <person name="Stein N."/>
            <person name="Thierry A."/>
            <person name="Trautwein-Schult A."/>
            <person name="Westhof E."/>
            <person name="Worch S."/>
            <person name="Dujon B."/>
            <person name="Souciet J.-L."/>
            <person name="Wincker P."/>
            <person name="Scholz U."/>
            <person name="Neuveglise N."/>
        </authorList>
    </citation>
    <scope>NUCLEOTIDE SEQUENCE</scope>
    <source>
        <strain evidence="2">LS3</strain>
    </source>
</reference>
<dbReference type="InterPro" id="IPR018857">
    <property type="entry name" value="TORC1_cplx_su_TCO89"/>
</dbReference>
<feature type="compositionally biased region" description="Polar residues" evidence="1">
    <location>
        <begin position="281"/>
        <end position="293"/>
    </location>
</feature>
<feature type="compositionally biased region" description="Basic and acidic residues" evidence="1">
    <location>
        <begin position="163"/>
        <end position="202"/>
    </location>
</feature>
<feature type="compositionally biased region" description="Low complexity" evidence="1">
    <location>
        <begin position="438"/>
        <end position="451"/>
    </location>
</feature>
<protein>
    <submittedName>
        <fullName evidence="2">ARAD1C40480p</fullName>
    </submittedName>
</protein>
<accession>A0A060T9V2</accession>
<evidence type="ECO:0000313" key="2">
    <source>
        <dbReference type="EMBL" id="CDP35657.1"/>
    </source>
</evidence>
<sequence>MLSELPSAPFTPSSSRAIVMSRPSSSLHDTILDDEAPIPKSKSGTNLARKPKQFVAHSRHGRTASSTKLTKMKGGDEFRRTKSTENMSLRRSRSKLAPMHPVKPRPPLVSRGSGGPEKQPARAVIQLDHESDDDEDEVHHDSSNGTNGDNDQSARSSTVDLEAASREDTLEDEIKQHHDLHHPNLPEGSYTKDKSPVKHQNDSDTQISNGFEKPDRVRVPSKSSSSTTDIQASSSNQNKSDTPDMVLRPALLKGSKSIPPQVSTETVVALSDASPQPLAKTDSSTDLQQSQFFDKSEASPDARFSATRTQQKLWLQRDLNFVSPSSSVILSSEQRRDLERIAKEYMSIKKYASPYLESLDRISIRQRQYHSSAIPKSGRLNDANGPGLSQSLPKRVSSLSATTLNKQDLNSSSPSASSTNISLLLNKLWLDDGTADRSPSPQSISSQAQAANAKLSRPRAMA</sequence>
<feature type="compositionally biased region" description="Basic and acidic residues" evidence="1">
    <location>
        <begin position="73"/>
        <end position="83"/>
    </location>
</feature>
<evidence type="ECO:0000256" key="1">
    <source>
        <dbReference type="SAM" id="MobiDB-lite"/>
    </source>
</evidence>
<dbReference type="Pfam" id="PF10452">
    <property type="entry name" value="TCO89"/>
    <property type="match status" value="1"/>
</dbReference>